<gene>
    <name evidence="7" type="ORF">SAMN04488120_10482</name>
</gene>
<keyword evidence="3 6" id="KW-0812">Transmembrane</keyword>
<comment type="subcellular location">
    <subcellularLocation>
        <location evidence="1">Membrane</location>
        <topology evidence="1">Multi-pass membrane protein</topology>
    </subcellularLocation>
</comment>
<feature type="transmembrane region" description="Helical" evidence="6">
    <location>
        <begin position="213"/>
        <end position="239"/>
    </location>
</feature>
<comment type="similarity">
    <text evidence="2">Belongs to the autoinducer-2 exporter (AI-2E) (TC 2.A.86) family.</text>
</comment>
<feature type="transmembrane region" description="Helical" evidence="6">
    <location>
        <begin position="303"/>
        <end position="336"/>
    </location>
</feature>
<dbReference type="EMBL" id="FOOC01000004">
    <property type="protein sequence ID" value="SFF43348.1"/>
    <property type="molecule type" value="Genomic_DNA"/>
</dbReference>
<accession>A0A1I2INZ5</accession>
<dbReference type="PANTHER" id="PTHR21716">
    <property type="entry name" value="TRANSMEMBRANE PROTEIN"/>
    <property type="match status" value="1"/>
</dbReference>
<feature type="transmembrane region" description="Helical" evidence="6">
    <location>
        <begin position="12"/>
        <end position="41"/>
    </location>
</feature>
<evidence type="ECO:0000313" key="7">
    <source>
        <dbReference type="EMBL" id="SFF43348.1"/>
    </source>
</evidence>
<evidence type="ECO:0000256" key="2">
    <source>
        <dbReference type="ARBA" id="ARBA00009773"/>
    </source>
</evidence>
<reference evidence="7 8" key="1">
    <citation type="submission" date="2016-10" db="EMBL/GenBank/DDBJ databases">
        <authorList>
            <person name="de Groot N.N."/>
        </authorList>
    </citation>
    <scope>NUCLEOTIDE SEQUENCE [LARGE SCALE GENOMIC DNA]</scope>
    <source>
        <strain evidence="7 8">DSM 23609</strain>
    </source>
</reference>
<keyword evidence="4 6" id="KW-1133">Transmembrane helix</keyword>
<dbReference type="InterPro" id="IPR002549">
    <property type="entry name" value="AI-2E-like"/>
</dbReference>
<dbReference type="GO" id="GO:0016020">
    <property type="term" value="C:membrane"/>
    <property type="evidence" value="ECO:0007669"/>
    <property type="project" value="UniProtKB-SubCell"/>
</dbReference>
<dbReference type="Proteomes" id="UP000199771">
    <property type="component" value="Unassembled WGS sequence"/>
</dbReference>
<name>A0A1I2INZ5_9GAMM</name>
<sequence length="368" mass="39659">MSNTLRQHWYWYAAGIGLVLFFWLLAPILTPFVLGAGLAYLGDPIVDRLQRWGLSRTLGVVVVFLILTLLGLIALVLVAPMLYQQSLALLKNIPDWLAWIQNVALPYLGVSLPPGVQLDVQGLKAIVAEHWSSAGDLARLVWAQISQSGALLITAAANLLLVPIVTFYLLRDWDHLVDWIRSMIPPRHLPLISRLAAETDAVMGSFVRGQFSVMMALAVLYSIGLALAGLKLALVIGFIAGMLSFVPYLGFAVGFIAAALAMLVQEQALLPLVWVALVFGAGQIIESWWLTPTLVGDRIGLHPVAVIFALMAGGHLFGFVGVLLALPGSAVIAVLLRHAKQQWLRSPLYGGGAPAAPPDTATDHDTLP</sequence>
<evidence type="ECO:0000256" key="4">
    <source>
        <dbReference type="ARBA" id="ARBA00022989"/>
    </source>
</evidence>
<dbReference type="AlphaFoldDB" id="A0A1I2INZ5"/>
<proteinExistence type="inferred from homology"/>
<feature type="transmembrane region" description="Helical" evidence="6">
    <location>
        <begin position="61"/>
        <end position="83"/>
    </location>
</feature>
<dbReference type="OrthoDB" id="5792512at2"/>
<feature type="transmembrane region" description="Helical" evidence="6">
    <location>
        <begin position="149"/>
        <end position="170"/>
    </location>
</feature>
<dbReference type="PANTHER" id="PTHR21716:SF64">
    <property type="entry name" value="AI-2 TRANSPORT PROTEIN TQSA"/>
    <property type="match status" value="1"/>
</dbReference>
<keyword evidence="8" id="KW-1185">Reference proteome</keyword>
<dbReference type="GO" id="GO:0055085">
    <property type="term" value="P:transmembrane transport"/>
    <property type="evidence" value="ECO:0007669"/>
    <property type="project" value="TreeGrafter"/>
</dbReference>
<evidence type="ECO:0000256" key="6">
    <source>
        <dbReference type="SAM" id="Phobius"/>
    </source>
</evidence>
<evidence type="ECO:0000256" key="1">
    <source>
        <dbReference type="ARBA" id="ARBA00004141"/>
    </source>
</evidence>
<organism evidence="7 8">
    <name type="scientific">Fontimonas thermophila</name>
    <dbReference type="NCBI Taxonomy" id="1076937"/>
    <lineage>
        <taxon>Bacteria</taxon>
        <taxon>Pseudomonadati</taxon>
        <taxon>Pseudomonadota</taxon>
        <taxon>Gammaproteobacteria</taxon>
        <taxon>Nevskiales</taxon>
        <taxon>Nevskiaceae</taxon>
        <taxon>Fontimonas</taxon>
    </lineage>
</organism>
<evidence type="ECO:0000256" key="5">
    <source>
        <dbReference type="ARBA" id="ARBA00023136"/>
    </source>
</evidence>
<feature type="transmembrane region" description="Helical" evidence="6">
    <location>
        <begin position="245"/>
        <end position="264"/>
    </location>
</feature>
<evidence type="ECO:0000256" key="3">
    <source>
        <dbReference type="ARBA" id="ARBA00022692"/>
    </source>
</evidence>
<protein>
    <submittedName>
        <fullName evidence="7">Predicted PurR-regulated permease PerM</fullName>
    </submittedName>
</protein>
<keyword evidence="5 6" id="KW-0472">Membrane</keyword>
<dbReference type="RefSeq" id="WP_091532635.1">
    <property type="nucleotide sequence ID" value="NZ_FOOC01000004.1"/>
</dbReference>
<feature type="transmembrane region" description="Helical" evidence="6">
    <location>
        <begin position="271"/>
        <end position="291"/>
    </location>
</feature>
<dbReference type="STRING" id="1076937.SAMN04488120_10482"/>
<dbReference type="Pfam" id="PF01594">
    <property type="entry name" value="AI-2E_transport"/>
    <property type="match status" value="1"/>
</dbReference>
<evidence type="ECO:0000313" key="8">
    <source>
        <dbReference type="Proteomes" id="UP000199771"/>
    </source>
</evidence>